<evidence type="ECO:0000313" key="2">
    <source>
        <dbReference type="Proteomes" id="UP000228484"/>
    </source>
</evidence>
<gene>
    <name evidence="1" type="ORF">CO726_09450</name>
</gene>
<protein>
    <submittedName>
        <fullName evidence="1">Uncharacterized protein</fullName>
    </submittedName>
</protein>
<sequence length="92" mass="11085">MKAVYLCFFISNTTLCNIFQQNSTNLIVTSNRFQFGYNFVTVMLHTQKRKRVVIVLTQNHFWIRLYNQLVHFPLFIYVQLTTQILFSHLHLE</sequence>
<dbReference type="AlphaFoldDB" id="A0A2G6QGP8"/>
<keyword evidence="2" id="KW-1185">Reference proteome</keyword>
<comment type="caution">
    <text evidence="1">The sequence shown here is derived from an EMBL/GenBank/DDBJ whole genome shotgun (WGS) entry which is preliminary data.</text>
</comment>
<proteinExistence type="predicted"/>
<name>A0A2G6QGP8_9BACI</name>
<dbReference type="Proteomes" id="UP000228484">
    <property type="component" value="Unassembled WGS sequence"/>
</dbReference>
<accession>A0A2G6QGP8</accession>
<dbReference type="EMBL" id="NWUW01000005">
    <property type="protein sequence ID" value="PIE95520.1"/>
    <property type="molecule type" value="Genomic_DNA"/>
</dbReference>
<organism evidence="1 2">
    <name type="scientific">Bacillus fungorum</name>
    <dbReference type="NCBI Taxonomy" id="2039284"/>
    <lineage>
        <taxon>Bacteria</taxon>
        <taxon>Bacillati</taxon>
        <taxon>Bacillota</taxon>
        <taxon>Bacilli</taxon>
        <taxon>Bacillales</taxon>
        <taxon>Bacillaceae</taxon>
        <taxon>Bacillus</taxon>
    </lineage>
</organism>
<reference evidence="1 2" key="1">
    <citation type="submission" date="2017-09" db="EMBL/GenBank/DDBJ databases">
        <title>Biocontrol bacteria screening and application from spent mushroom substrate.</title>
        <authorList>
            <person name="Sun X."/>
        </authorList>
    </citation>
    <scope>NUCLEOTIDE SEQUENCE [LARGE SCALE GENOMIC DNA]</scope>
    <source>
        <strain evidence="1 2">100374</strain>
    </source>
</reference>
<evidence type="ECO:0000313" key="1">
    <source>
        <dbReference type="EMBL" id="PIE95520.1"/>
    </source>
</evidence>